<keyword evidence="2" id="KW-0805">Transcription regulation</keyword>
<dbReference type="SUPFAM" id="SSF55455">
    <property type="entry name" value="SRF-like"/>
    <property type="match status" value="1"/>
</dbReference>
<dbReference type="GO" id="GO:0045944">
    <property type="term" value="P:positive regulation of transcription by RNA polymerase II"/>
    <property type="evidence" value="ECO:0007669"/>
    <property type="project" value="InterPro"/>
</dbReference>
<dbReference type="GO" id="GO:0005634">
    <property type="term" value="C:nucleus"/>
    <property type="evidence" value="ECO:0007669"/>
    <property type="project" value="UniProtKB-SubCell"/>
</dbReference>
<dbReference type="Gene3D" id="3.40.1810.10">
    <property type="entry name" value="Transcription factor, MADS-box"/>
    <property type="match status" value="1"/>
</dbReference>
<sequence length="128" mass="15121">MGASTNFWYDTKSVIEEIKKKKMVRGKIEMKRIENATSRQVTFSKRRSGLLKKAHELSVLCDAQIALIIFSQSGRLFEYSNQRMEQMLERYRQYVADDGRINNIGEFQYENLYIFHQDNYLELAASYS</sequence>
<comment type="subcellular location">
    <subcellularLocation>
        <location evidence="1">Nucleus</location>
    </subcellularLocation>
</comment>
<dbReference type="Pfam" id="PF00319">
    <property type="entry name" value="SRF-TF"/>
    <property type="match status" value="1"/>
</dbReference>
<evidence type="ECO:0000256" key="3">
    <source>
        <dbReference type="ARBA" id="ARBA00023125"/>
    </source>
</evidence>
<dbReference type="PROSITE" id="PS00350">
    <property type="entry name" value="MADS_BOX_1"/>
    <property type="match status" value="1"/>
</dbReference>
<dbReference type="InterPro" id="IPR036879">
    <property type="entry name" value="TF_MADSbox_sf"/>
</dbReference>
<evidence type="ECO:0000256" key="4">
    <source>
        <dbReference type="ARBA" id="ARBA00023163"/>
    </source>
</evidence>
<gene>
    <name evidence="7" type="ORF">Ahy_B05g074110</name>
</gene>
<keyword evidence="8" id="KW-1185">Reference proteome</keyword>
<dbReference type="PANTHER" id="PTHR48019">
    <property type="entry name" value="SERUM RESPONSE FACTOR HOMOLOG"/>
    <property type="match status" value="1"/>
</dbReference>
<reference evidence="7 8" key="1">
    <citation type="submission" date="2019-01" db="EMBL/GenBank/DDBJ databases">
        <title>Sequencing of cultivated peanut Arachis hypogaea provides insights into genome evolution and oil improvement.</title>
        <authorList>
            <person name="Chen X."/>
        </authorList>
    </citation>
    <scope>NUCLEOTIDE SEQUENCE [LARGE SCALE GENOMIC DNA]</scope>
    <source>
        <strain evidence="8">cv. Fuhuasheng</strain>
        <tissue evidence="7">Leaves</tissue>
    </source>
</reference>
<evidence type="ECO:0000313" key="7">
    <source>
        <dbReference type="EMBL" id="RYR06792.1"/>
    </source>
</evidence>
<dbReference type="InterPro" id="IPR050142">
    <property type="entry name" value="MADS-box/MEF2_TF"/>
</dbReference>
<dbReference type="InterPro" id="IPR033896">
    <property type="entry name" value="MEF2-like_N"/>
</dbReference>
<dbReference type="FunFam" id="3.40.1810.10:FF:000003">
    <property type="entry name" value="MADS-box transcription factor MADS-MC"/>
    <property type="match status" value="1"/>
</dbReference>
<accession>A0A444YXX1</accession>
<dbReference type="SMART" id="SM00432">
    <property type="entry name" value="MADS"/>
    <property type="match status" value="1"/>
</dbReference>
<evidence type="ECO:0000259" key="6">
    <source>
        <dbReference type="PROSITE" id="PS50066"/>
    </source>
</evidence>
<keyword evidence="3" id="KW-0238">DNA-binding</keyword>
<dbReference type="Proteomes" id="UP000289738">
    <property type="component" value="Chromosome B05"/>
</dbReference>
<comment type="caution">
    <text evidence="7">The sequence shown here is derived from an EMBL/GenBank/DDBJ whole genome shotgun (WGS) entry which is preliminary data.</text>
</comment>
<dbReference type="PROSITE" id="PS50066">
    <property type="entry name" value="MADS_BOX_2"/>
    <property type="match status" value="1"/>
</dbReference>
<keyword evidence="5" id="KW-0539">Nucleus</keyword>
<dbReference type="CDD" id="cd00265">
    <property type="entry name" value="MADS_MEF2_like"/>
    <property type="match status" value="1"/>
</dbReference>
<protein>
    <recommendedName>
        <fullName evidence="6">MADS-box domain-containing protein</fullName>
    </recommendedName>
</protein>
<dbReference type="GO" id="GO:0000977">
    <property type="term" value="F:RNA polymerase II transcription regulatory region sequence-specific DNA binding"/>
    <property type="evidence" value="ECO:0007669"/>
    <property type="project" value="InterPro"/>
</dbReference>
<dbReference type="PRINTS" id="PR00404">
    <property type="entry name" value="MADSDOMAIN"/>
</dbReference>
<dbReference type="AlphaFoldDB" id="A0A444YXX1"/>
<evidence type="ECO:0000256" key="5">
    <source>
        <dbReference type="ARBA" id="ARBA00023242"/>
    </source>
</evidence>
<keyword evidence="4" id="KW-0804">Transcription</keyword>
<dbReference type="EMBL" id="SDMP01000015">
    <property type="protein sequence ID" value="RYR06792.1"/>
    <property type="molecule type" value="Genomic_DNA"/>
</dbReference>
<dbReference type="InterPro" id="IPR002100">
    <property type="entry name" value="TF_MADSbox"/>
</dbReference>
<evidence type="ECO:0000313" key="8">
    <source>
        <dbReference type="Proteomes" id="UP000289738"/>
    </source>
</evidence>
<dbReference type="GO" id="GO:0046983">
    <property type="term" value="F:protein dimerization activity"/>
    <property type="evidence" value="ECO:0007669"/>
    <property type="project" value="InterPro"/>
</dbReference>
<evidence type="ECO:0000256" key="2">
    <source>
        <dbReference type="ARBA" id="ARBA00023015"/>
    </source>
</evidence>
<feature type="domain" description="MADS-box" evidence="6">
    <location>
        <begin position="23"/>
        <end position="83"/>
    </location>
</feature>
<name>A0A444YXX1_ARAHY</name>
<organism evidence="7 8">
    <name type="scientific">Arachis hypogaea</name>
    <name type="common">Peanut</name>
    <dbReference type="NCBI Taxonomy" id="3818"/>
    <lineage>
        <taxon>Eukaryota</taxon>
        <taxon>Viridiplantae</taxon>
        <taxon>Streptophyta</taxon>
        <taxon>Embryophyta</taxon>
        <taxon>Tracheophyta</taxon>
        <taxon>Spermatophyta</taxon>
        <taxon>Magnoliopsida</taxon>
        <taxon>eudicotyledons</taxon>
        <taxon>Gunneridae</taxon>
        <taxon>Pentapetalae</taxon>
        <taxon>rosids</taxon>
        <taxon>fabids</taxon>
        <taxon>Fabales</taxon>
        <taxon>Fabaceae</taxon>
        <taxon>Papilionoideae</taxon>
        <taxon>50 kb inversion clade</taxon>
        <taxon>dalbergioids sensu lato</taxon>
        <taxon>Dalbergieae</taxon>
        <taxon>Pterocarpus clade</taxon>
        <taxon>Arachis</taxon>
    </lineage>
</organism>
<evidence type="ECO:0000256" key="1">
    <source>
        <dbReference type="ARBA" id="ARBA00004123"/>
    </source>
</evidence>
<proteinExistence type="predicted"/>